<name>A0A3B0RZK3_9ZZZZ</name>
<accession>A0A3B0RZK3</accession>
<sequence>MTKTTTIKAISMATAIALTTSFGSIAYAHDTGEAARKEIRVSKNNARNLVKSLLKRDYNAQSFKALPAKKIGDKWVVRIKSRTATIATAYVDEKTGNIHVK</sequence>
<evidence type="ECO:0000313" key="1">
    <source>
        <dbReference type="EMBL" id="VAV88715.1"/>
    </source>
</evidence>
<organism evidence="1">
    <name type="scientific">hydrothermal vent metagenome</name>
    <dbReference type="NCBI Taxonomy" id="652676"/>
    <lineage>
        <taxon>unclassified sequences</taxon>
        <taxon>metagenomes</taxon>
        <taxon>ecological metagenomes</taxon>
    </lineage>
</organism>
<protein>
    <recommendedName>
        <fullName evidence="2">PepSY domain-containing protein</fullName>
    </recommendedName>
</protein>
<reference evidence="1" key="1">
    <citation type="submission" date="2018-06" db="EMBL/GenBank/DDBJ databases">
        <authorList>
            <person name="Zhirakovskaya E."/>
        </authorList>
    </citation>
    <scope>NUCLEOTIDE SEQUENCE</scope>
</reference>
<gene>
    <name evidence="1" type="ORF">MNBD_ALPHA02-2322</name>
</gene>
<evidence type="ECO:0008006" key="2">
    <source>
        <dbReference type="Google" id="ProtNLM"/>
    </source>
</evidence>
<dbReference type="EMBL" id="UOED01000035">
    <property type="protein sequence ID" value="VAV88715.1"/>
    <property type="molecule type" value="Genomic_DNA"/>
</dbReference>
<dbReference type="AlphaFoldDB" id="A0A3B0RZK3"/>
<proteinExistence type="predicted"/>